<dbReference type="PANTHER" id="PTHR22916">
    <property type="entry name" value="GLYCOSYLTRANSFERASE"/>
    <property type="match status" value="1"/>
</dbReference>
<dbReference type="GO" id="GO:0016758">
    <property type="term" value="F:hexosyltransferase activity"/>
    <property type="evidence" value="ECO:0007669"/>
    <property type="project" value="UniProtKB-ARBA"/>
</dbReference>
<dbReference type="Gene3D" id="3.90.550.10">
    <property type="entry name" value="Spore Coat Polysaccharide Biosynthesis Protein SpsA, Chain A"/>
    <property type="match status" value="1"/>
</dbReference>
<protein>
    <recommendedName>
        <fullName evidence="1">Glycosyltransferase 2-like domain-containing protein</fullName>
    </recommendedName>
</protein>
<accession>A0A7W9FJ48</accession>
<evidence type="ECO:0000259" key="1">
    <source>
        <dbReference type="Pfam" id="PF00535"/>
    </source>
</evidence>
<comment type="caution">
    <text evidence="2">The sequence shown here is derived from an EMBL/GenBank/DDBJ whole genome shotgun (WGS) entry which is preliminary data.</text>
</comment>
<dbReference type="RefSeq" id="WP_183851718.1">
    <property type="nucleotide sequence ID" value="NZ_JACHOO010000001.1"/>
</dbReference>
<reference evidence="2 3" key="1">
    <citation type="submission" date="2020-08" db="EMBL/GenBank/DDBJ databases">
        <title>Genomic Encyclopedia of Type Strains, Phase IV (KMG-IV): sequencing the most valuable type-strain genomes for metagenomic binning, comparative biology and taxonomic classification.</title>
        <authorList>
            <person name="Goeker M."/>
        </authorList>
    </citation>
    <scope>NUCLEOTIDE SEQUENCE [LARGE SCALE GENOMIC DNA]</scope>
    <source>
        <strain evidence="2 3">DSM 16268</strain>
    </source>
</reference>
<evidence type="ECO:0000313" key="2">
    <source>
        <dbReference type="EMBL" id="MBB5751135.1"/>
    </source>
</evidence>
<sequence>MARTISAASPEGGAPQASYILYTYNQAAFVEEAVRSALGQRDCRLDILISDDASTDDTYSRIEAAARGYRGPHRLRVRRTPHNLGMDHFPSLVRLAVCDIIIHAHGDDVARPHRARRILDVFGATGASVVSSNAVNVDEAGAPVGRVAEGTADRTFSPDDLIVEPWRPGMTGALMAFRRSVYEAFPFLDPAYLALGHDHLVPWRGALLGGYVFIGEPLLERREHAGQWHRRMTDAADELGRREIARALHLAVTRARRRDLDALIAARPAAERAALLALRGRLEARTAAMTEEWLDLREGLIRDGLRPAWDASRAMPPVIRRARRSSRKLAGLLRRLRARLGGRA</sequence>
<evidence type="ECO:0000313" key="3">
    <source>
        <dbReference type="Proteomes" id="UP000523821"/>
    </source>
</evidence>
<dbReference type="InterPro" id="IPR001173">
    <property type="entry name" value="Glyco_trans_2-like"/>
</dbReference>
<name>A0A7W9FJ48_9HYPH</name>
<dbReference type="SUPFAM" id="SSF53448">
    <property type="entry name" value="Nucleotide-diphospho-sugar transferases"/>
    <property type="match status" value="1"/>
</dbReference>
<dbReference type="Pfam" id="PF00535">
    <property type="entry name" value="Glycos_transf_2"/>
    <property type="match status" value="1"/>
</dbReference>
<dbReference type="Proteomes" id="UP000523821">
    <property type="component" value="Unassembled WGS sequence"/>
</dbReference>
<dbReference type="InterPro" id="IPR029044">
    <property type="entry name" value="Nucleotide-diphossugar_trans"/>
</dbReference>
<dbReference type="PANTHER" id="PTHR22916:SF3">
    <property type="entry name" value="UDP-GLCNAC:BETAGAL BETA-1,3-N-ACETYLGLUCOSAMINYLTRANSFERASE-LIKE PROTEIN 1"/>
    <property type="match status" value="1"/>
</dbReference>
<gene>
    <name evidence="2" type="ORF">GGQ63_000178</name>
</gene>
<organism evidence="2 3">
    <name type="scientific">Prosthecomicrobium pneumaticum</name>
    <dbReference type="NCBI Taxonomy" id="81895"/>
    <lineage>
        <taxon>Bacteria</taxon>
        <taxon>Pseudomonadati</taxon>
        <taxon>Pseudomonadota</taxon>
        <taxon>Alphaproteobacteria</taxon>
        <taxon>Hyphomicrobiales</taxon>
        <taxon>Kaistiaceae</taxon>
        <taxon>Prosthecomicrobium</taxon>
    </lineage>
</organism>
<dbReference type="AlphaFoldDB" id="A0A7W9FJ48"/>
<keyword evidence="3" id="KW-1185">Reference proteome</keyword>
<feature type="domain" description="Glycosyltransferase 2-like" evidence="1">
    <location>
        <begin position="19"/>
        <end position="183"/>
    </location>
</feature>
<dbReference type="EMBL" id="JACHOO010000001">
    <property type="protein sequence ID" value="MBB5751135.1"/>
    <property type="molecule type" value="Genomic_DNA"/>
</dbReference>
<proteinExistence type="predicted"/>